<evidence type="ECO:0000313" key="2">
    <source>
        <dbReference type="Proteomes" id="UP001597199"/>
    </source>
</evidence>
<organism evidence="1 2">
    <name type="scientific">Lacticaseibacillus suilingensis</name>
    <dbReference type="NCBI Taxonomy" id="2799577"/>
    <lineage>
        <taxon>Bacteria</taxon>
        <taxon>Bacillati</taxon>
        <taxon>Bacillota</taxon>
        <taxon>Bacilli</taxon>
        <taxon>Lactobacillales</taxon>
        <taxon>Lactobacillaceae</taxon>
        <taxon>Lacticaseibacillus</taxon>
    </lineage>
</organism>
<reference evidence="2" key="1">
    <citation type="journal article" date="2019" name="Int. J. Syst. Evol. Microbiol.">
        <title>The Global Catalogue of Microorganisms (GCM) 10K type strain sequencing project: providing services to taxonomists for standard genome sequencing and annotation.</title>
        <authorList>
            <consortium name="The Broad Institute Genomics Platform"/>
            <consortium name="The Broad Institute Genome Sequencing Center for Infectious Disease"/>
            <person name="Wu L."/>
            <person name="Ma J."/>
        </authorList>
    </citation>
    <scope>NUCLEOTIDE SEQUENCE [LARGE SCALE GENOMIC DNA]</scope>
    <source>
        <strain evidence="2">CCM 9110</strain>
    </source>
</reference>
<dbReference type="Proteomes" id="UP001597199">
    <property type="component" value="Unassembled WGS sequence"/>
</dbReference>
<accession>A0ABW4BDK6</accession>
<dbReference type="EMBL" id="JBHTOA010000005">
    <property type="protein sequence ID" value="MFD1397812.1"/>
    <property type="molecule type" value="Genomic_DNA"/>
</dbReference>
<protein>
    <recommendedName>
        <fullName evidence="3">YgiT-type zinc finger protein</fullName>
    </recommendedName>
</protein>
<sequence>MIEQEALGTVAQEVATIAYPSLAGLQCPHCESTQFVPVKLAHKKLQMKMVMADNSVQPVLYRPAELQCLECGRRFEAIPHEAAAAERLAAPHTLTITREKNRLASTVYVMINGYAACCPIENGETIQLELNVKDTYIFIASGLKKFDRQNVFHLQLTDTAPDPEISFKFHPQFL</sequence>
<comment type="caution">
    <text evidence="1">The sequence shown here is derived from an EMBL/GenBank/DDBJ whole genome shotgun (WGS) entry which is preliminary data.</text>
</comment>
<evidence type="ECO:0008006" key="3">
    <source>
        <dbReference type="Google" id="ProtNLM"/>
    </source>
</evidence>
<dbReference type="RefSeq" id="WP_204119493.1">
    <property type="nucleotide sequence ID" value="NZ_BOLV01000016.1"/>
</dbReference>
<gene>
    <name evidence="1" type="ORF">ACFQ41_00640</name>
</gene>
<name>A0ABW4BDK6_9LACO</name>
<keyword evidence="2" id="KW-1185">Reference proteome</keyword>
<evidence type="ECO:0000313" key="1">
    <source>
        <dbReference type="EMBL" id="MFD1397812.1"/>
    </source>
</evidence>
<proteinExistence type="predicted"/>